<name>I3ZUU6_THECF</name>
<feature type="region of interest" description="Disordered" evidence="1">
    <location>
        <begin position="47"/>
        <end position="67"/>
    </location>
</feature>
<organism evidence="4 5">
    <name type="scientific">Thermococcus cleftensis (strain DSM 27260 / KACC 17922 / CL1)</name>
    <dbReference type="NCBI Taxonomy" id="163003"/>
    <lineage>
        <taxon>Archaea</taxon>
        <taxon>Methanobacteriati</taxon>
        <taxon>Methanobacteriota</taxon>
        <taxon>Thermococci</taxon>
        <taxon>Thermococcales</taxon>
        <taxon>Thermococcaceae</taxon>
        <taxon>Thermococcus</taxon>
    </lineage>
</organism>
<evidence type="ECO:0000313" key="5">
    <source>
        <dbReference type="Proteomes" id="UP000006064"/>
    </source>
</evidence>
<evidence type="ECO:0000313" key="4">
    <source>
        <dbReference type="EMBL" id="AFL95480.1"/>
    </source>
</evidence>
<dbReference type="Gene3D" id="3.10.620.30">
    <property type="match status" value="1"/>
</dbReference>
<dbReference type="EMBL" id="CP003651">
    <property type="protein sequence ID" value="AFL95480.1"/>
    <property type="molecule type" value="Genomic_DNA"/>
</dbReference>
<proteinExistence type="predicted"/>
<sequence>MVEVRNIMVQRKQVTFLTITLISLLLTSIALRPVIIKAPPGTKSIEELLSPKLPPGNETNETGPPGEPNLVLLVSGAAHTHYLRLNVYTDYEAGRWVTRNATAVQRNVIAPPEITVPHHAERDNVTVVSFTPLTGNLFTSLYTTRVEGAGAEVVPEYNLFRTGLRVSSYSFSSVSYTFDWPHLVNLTAGNQSIYLSAPNDTRLESLARGITLGSLSDYEKAVRIARYLAENYRVEDDVAPPEGTDRLRWFLLDSKAGTPYDFATAFVILARLNDLPARLVEGLYIEAIPQTQVVTEKNRHFWAEVYFNGAGWLVFDPLHPDPNVYTPFELSIRGVPPILEPNGTGTLGIRFERVASESGARVEVKAPEVGVIALINESGIHNVTIGPFWKPGYYPIIVNASTERGESIVRFAQVLVPGELSARPNRTAVNLLKSGSEEVEITVYGTGKIDLETDSRLVESWSAIETVRNETKIYVRLNAPADYPNGLHVEKLVVTKDGQKFPVYLPVIVVERTEVKANVPKTLTAGEFLNLTGEVITPTGERPTRGKAAAFISDGNRMILLGVSNVSNGTFSVLARIPPYLEPGTGQVMLYYIAPIGYPYLPGGNVVTVRIRGLSRFSLSGPILTRPGNVTIVGTLRDGAGRPIANASVNYYLDGRPLGGTKTLTSGGFSLRLYLPEVGRHVLTLEHPGSKDYAPSVLNVTVAAVELELPREVEAGPGEPVKISGRVIGIEDAVIEAYVFPEKTYTVRVANGSFSLTLEPFQTVGEKSVEFRQGARVLGRTAVKVVSPLRIEALTKRAEGEEKARVELKVTDVLDEPVEGIQLEVKAGNFSTLALTNGSGIATVYLPVPDEETNETVTVVFRGSTYYLPTRAELHIVLSREKSFPWPYLVVLAIVGVLAGKYWLGRTRREETSGRTVKIIFRDGLPLFRKGEEIELEVECGGEAELRVDGTPLGRGRRFRLDLPPGRHEIEAICGDEVERTAVRVVPSYGKVVVEDYERCFLPWARKAGLNVEELTPREIAKALKDMMYPWEPINVVTETLERVKYGGGEVTREEFIRFHRAMLELTGGECVV</sequence>
<evidence type="ECO:0000256" key="1">
    <source>
        <dbReference type="SAM" id="MobiDB-lite"/>
    </source>
</evidence>
<keyword evidence="2" id="KW-1133">Transmembrane helix</keyword>
<dbReference type="SMART" id="SM00460">
    <property type="entry name" value="TGc"/>
    <property type="match status" value="1"/>
</dbReference>
<dbReference type="PANTHER" id="PTHR42736">
    <property type="entry name" value="PROTEIN-GLUTAMINE GAMMA-GLUTAMYLTRANSFERASE"/>
    <property type="match status" value="1"/>
</dbReference>
<dbReference type="SUPFAM" id="SSF54001">
    <property type="entry name" value="Cysteine proteinases"/>
    <property type="match status" value="1"/>
</dbReference>
<gene>
    <name evidence="4" type="ORF">CL1_1281</name>
</gene>
<dbReference type="InterPro" id="IPR052901">
    <property type="entry name" value="Bact_TGase-like"/>
</dbReference>
<keyword evidence="2" id="KW-0812">Transmembrane</keyword>
<dbReference type="Pfam" id="PF01841">
    <property type="entry name" value="Transglut_core"/>
    <property type="match status" value="1"/>
</dbReference>
<evidence type="ECO:0000256" key="2">
    <source>
        <dbReference type="SAM" id="Phobius"/>
    </source>
</evidence>
<evidence type="ECO:0000259" key="3">
    <source>
        <dbReference type="SMART" id="SM00460"/>
    </source>
</evidence>
<dbReference type="HOGENOM" id="CLU_309435_0_0_2"/>
<keyword evidence="5" id="KW-1185">Reference proteome</keyword>
<reference evidence="4 5" key="1">
    <citation type="journal article" date="2012" name="J. Bacteriol.">
        <title>Complete Genome Sequence of the Hyperthermophilic Archaeon Thermococcus sp. Strain CL1, Isolated from a Paralvinella sp. Polychaete Worm Collected from a Hydrothermal Vent.</title>
        <authorList>
            <person name="Jung J.H."/>
            <person name="Holden J.F."/>
            <person name="Seo D.H."/>
            <person name="Park K.H."/>
            <person name="Shin H."/>
            <person name="Ryu S."/>
            <person name="Lee J.H."/>
            <person name="Park C.S."/>
        </authorList>
    </citation>
    <scope>NUCLEOTIDE SEQUENCE [LARGE SCALE GENOMIC DNA]</scope>
    <source>
        <strain evidence="5">DSM 27260 / KACC 17922 / CL1</strain>
    </source>
</reference>
<accession>I3ZUU6</accession>
<keyword evidence="2" id="KW-0472">Membrane</keyword>
<dbReference type="InterPro" id="IPR038765">
    <property type="entry name" value="Papain-like_cys_pep_sf"/>
</dbReference>
<dbReference type="InterPro" id="IPR002931">
    <property type="entry name" value="Transglutaminase-like"/>
</dbReference>
<dbReference type="KEGG" id="thm:CL1_1281"/>
<dbReference type="AlphaFoldDB" id="I3ZUU6"/>
<feature type="domain" description="Transglutaminase-like" evidence="3">
    <location>
        <begin position="251"/>
        <end position="319"/>
    </location>
</feature>
<dbReference type="STRING" id="163003.CL1_1281"/>
<feature type="transmembrane region" description="Helical" evidence="2">
    <location>
        <begin position="886"/>
        <end position="904"/>
    </location>
</feature>
<dbReference type="Proteomes" id="UP000006064">
    <property type="component" value="Chromosome"/>
</dbReference>
<protein>
    <recommendedName>
        <fullName evidence="3">Transglutaminase-like domain-containing protein</fullName>
    </recommendedName>
</protein>
<dbReference type="PANTHER" id="PTHR42736:SF1">
    <property type="entry name" value="PROTEIN-GLUTAMINE GAMMA-GLUTAMYLTRANSFERASE"/>
    <property type="match status" value="1"/>
</dbReference>